<accession>A0AAD5X1G8</accession>
<dbReference type="PANTHER" id="PTHR13759">
    <property type="entry name" value="TWINFILIN"/>
    <property type="match status" value="1"/>
</dbReference>
<dbReference type="GO" id="GO:0005884">
    <property type="term" value="C:actin filament"/>
    <property type="evidence" value="ECO:0007669"/>
    <property type="project" value="TreeGrafter"/>
</dbReference>
<dbReference type="FunFam" id="3.40.20.10:FF:000042">
    <property type="entry name" value="Actin depolymerizing protein"/>
    <property type="match status" value="1"/>
</dbReference>
<protein>
    <recommendedName>
        <fullName evidence="10">Twinfilin</fullName>
    </recommendedName>
</protein>
<proteinExistence type="inferred from homology"/>
<dbReference type="InterPro" id="IPR029006">
    <property type="entry name" value="ADF-H/Gelsolin-like_dom_sf"/>
</dbReference>
<comment type="similarity">
    <text evidence="3">Belongs to the actin-binding proteins ADF family. Twinfilin subfamily.</text>
</comment>
<dbReference type="AlphaFoldDB" id="A0AAD5X1G8"/>
<dbReference type="Gene3D" id="3.40.20.10">
    <property type="entry name" value="Severin"/>
    <property type="match status" value="2"/>
</dbReference>
<dbReference type="EMBL" id="JADGJD010000540">
    <property type="protein sequence ID" value="KAJ3050217.1"/>
    <property type="molecule type" value="Genomic_DNA"/>
</dbReference>
<dbReference type="GO" id="GO:0030042">
    <property type="term" value="P:actin filament depolymerization"/>
    <property type="evidence" value="ECO:0007669"/>
    <property type="project" value="TreeGrafter"/>
</dbReference>
<evidence type="ECO:0000256" key="5">
    <source>
        <dbReference type="ARBA" id="ARBA00022737"/>
    </source>
</evidence>
<organism evidence="13 14">
    <name type="scientific">Rhizophlyctis rosea</name>
    <dbReference type="NCBI Taxonomy" id="64517"/>
    <lineage>
        <taxon>Eukaryota</taxon>
        <taxon>Fungi</taxon>
        <taxon>Fungi incertae sedis</taxon>
        <taxon>Chytridiomycota</taxon>
        <taxon>Chytridiomycota incertae sedis</taxon>
        <taxon>Chytridiomycetes</taxon>
        <taxon>Rhizophlyctidales</taxon>
        <taxon>Rhizophlyctidaceae</taxon>
        <taxon>Rhizophlyctis</taxon>
    </lineage>
</organism>
<dbReference type="GO" id="GO:0051015">
    <property type="term" value="F:actin filament binding"/>
    <property type="evidence" value="ECO:0007669"/>
    <property type="project" value="TreeGrafter"/>
</dbReference>
<comment type="caution">
    <text evidence="13">The sequence shown here is derived from an EMBL/GenBank/DDBJ whole genome shotgun (WGS) entry which is preliminary data.</text>
</comment>
<evidence type="ECO:0000256" key="9">
    <source>
        <dbReference type="ARBA" id="ARBA00056419"/>
    </source>
</evidence>
<sequence length="350" mass="38415">MSHQSGITPSRELIDAFAGASESVRALRVVIENENLTVAESLATSGTWESDFSSFQSWLKPTEPSFILYRKDGKTSSGDYEWILLQYVPDHAKVRDKMLYASTKATLTKELGDSKFVDTMYGTTAAEMSFESYQKHLIHKTAEAPLTERELELQTVKLAESGADIAISSRRAHAQGVNFPISPAATDALQQLKEKADVTVVLTVDAAKESIELDKAETATLRTLGSIVPADVPRFVFFAYSHDYEGQTSSPIVFAYICPPKSKVKERMLFSSSRATILSFVEEQLQIPVARKLELDTVDEVDEAELLESLHPKRAEVLTSKPAFARPARPGGRVTPRSRPGTPAQGGSTA</sequence>
<keyword evidence="13" id="KW-0675">Receptor</keyword>
<keyword evidence="7" id="KW-0206">Cytoskeleton</keyword>
<dbReference type="InterPro" id="IPR028458">
    <property type="entry name" value="Twinfilin"/>
</dbReference>
<dbReference type="SUPFAM" id="SSF55753">
    <property type="entry name" value="Actin depolymerizing proteins"/>
    <property type="match status" value="2"/>
</dbReference>
<feature type="domain" description="ADF-H" evidence="12">
    <location>
        <begin position="176"/>
        <end position="311"/>
    </location>
</feature>
<dbReference type="GO" id="GO:0003785">
    <property type="term" value="F:actin monomer binding"/>
    <property type="evidence" value="ECO:0007669"/>
    <property type="project" value="TreeGrafter"/>
</dbReference>
<comment type="function">
    <text evidence="9">Actin-binding protein involved in motile and morphological processes. Inhibits actin polymerization, likely by sequestering G-actin.</text>
</comment>
<evidence type="ECO:0000256" key="8">
    <source>
        <dbReference type="ARBA" id="ARBA00038532"/>
    </source>
</evidence>
<evidence type="ECO:0000256" key="4">
    <source>
        <dbReference type="ARBA" id="ARBA00022490"/>
    </source>
</evidence>
<keyword evidence="6" id="KW-0009">Actin-binding</keyword>
<feature type="region of interest" description="Disordered" evidence="11">
    <location>
        <begin position="318"/>
        <end position="350"/>
    </location>
</feature>
<keyword evidence="5" id="KW-0677">Repeat</keyword>
<evidence type="ECO:0000256" key="2">
    <source>
        <dbReference type="ARBA" id="ARBA00004544"/>
    </source>
</evidence>
<comment type="subcellular location">
    <subcellularLocation>
        <location evidence="2">Cytoplasm</location>
        <location evidence="2">Cell cortex</location>
    </subcellularLocation>
    <subcellularLocation>
        <location evidence="1">Cytoplasm</location>
        <location evidence="1">Cytoskeleton</location>
    </subcellularLocation>
</comment>
<reference evidence="13" key="1">
    <citation type="submission" date="2020-05" db="EMBL/GenBank/DDBJ databases">
        <title>Phylogenomic resolution of chytrid fungi.</title>
        <authorList>
            <person name="Stajich J.E."/>
            <person name="Amses K."/>
            <person name="Simmons R."/>
            <person name="Seto K."/>
            <person name="Myers J."/>
            <person name="Bonds A."/>
            <person name="Quandt C.A."/>
            <person name="Barry K."/>
            <person name="Liu P."/>
            <person name="Grigoriev I."/>
            <person name="Longcore J.E."/>
            <person name="James T.Y."/>
        </authorList>
    </citation>
    <scope>NUCLEOTIDE SEQUENCE</scope>
    <source>
        <strain evidence="13">JEL0318</strain>
    </source>
</reference>
<evidence type="ECO:0000256" key="11">
    <source>
        <dbReference type="SAM" id="MobiDB-lite"/>
    </source>
</evidence>
<dbReference type="Proteomes" id="UP001212841">
    <property type="component" value="Unassembled WGS sequence"/>
</dbReference>
<evidence type="ECO:0000256" key="6">
    <source>
        <dbReference type="ARBA" id="ARBA00023203"/>
    </source>
</evidence>
<dbReference type="InterPro" id="IPR002108">
    <property type="entry name" value="ADF-H"/>
</dbReference>
<feature type="domain" description="ADF-H" evidence="12">
    <location>
        <begin position="1"/>
        <end position="138"/>
    </location>
</feature>
<dbReference type="GO" id="GO:0051016">
    <property type="term" value="P:barbed-end actin filament capping"/>
    <property type="evidence" value="ECO:0007669"/>
    <property type="project" value="TreeGrafter"/>
</dbReference>
<dbReference type="GO" id="GO:0005938">
    <property type="term" value="C:cell cortex"/>
    <property type="evidence" value="ECO:0007669"/>
    <property type="project" value="UniProtKB-SubCell"/>
</dbReference>
<dbReference type="CDD" id="cd11285">
    <property type="entry name" value="ADF_Twf-N_like"/>
    <property type="match status" value="1"/>
</dbReference>
<comment type="subunit">
    <text evidence="8">Interacts with G-actin; ADP-actin form.</text>
</comment>
<evidence type="ECO:0000256" key="7">
    <source>
        <dbReference type="ARBA" id="ARBA00023212"/>
    </source>
</evidence>
<dbReference type="PROSITE" id="PS51263">
    <property type="entry name" value="ADF_H"/>
    <property type="match status" value="2"/>
</dbReference>
<keyword evidence="4" id="KW-0963">Cytoplasm</keyword>
<evidence type="ECO:0000256" key="1">
    <source>
        <dbReference type="ARBA" id="ARBA00004245"/>
    </source>
</evidence>
<dbReference type="FunFam" id="3.40.20.10:FF:000007">
    <property type="entry name" value="Twinfilin-1 isoform 1"/>
    <property type="match status" value="1"/>
</dbReference>
<evidence type="ECO:0000313" key="14">
    <source>
        <dbReference type="Proteomes" id="UP001212841"/>
    </source>
</evidence>
<dbReference type="PANTHER" id="PTHR13759:SF1">
    <property type="entry name" value="TWINFILIN"/>
    <property type="match status" value="1"/>
</dbReference>
<evidence type="ECO:0000256" key="3">
    <source>
        <dbReference type="ARBA" id="ARBA00009557"/>
    </source>
</evidence>
<name>A0AAD5X1G8_9FUNG</name>
<dbReference type="Pfam" id="PF00241">
    <property type="entry name" value="Cofilin_ADF"/>
    <property type="match status" value="2"/>
</dbReference>
<evidence type="ECO:0000259" key="12">
    <source>
        <dbReference type="PROSITE" id="PS51263"/>
    </source>
</evidence>
<keyword evidence="14" id="KW-1185">Reference proteome</keyword>
<evidence type="ECO:0000313" key="13">
    <source>
        <dbReference type="EMBL" id="KAJ3050217.1"/>
    </source>
</evidence>
<evidence type="ECO:0000256" key="10">
    <source>
        <dbReference type="ARBA" id="ARBA00069496"/>
    </source>
</evidence>
<gene>
    <name evidence="13" type="primary">TLR9</name>
    <name evidence="13" type="ORF">HK097_008810</name>
</gene>
<dbReference type="CDD" id="cd11284">
    <property type="entry name" value="ADF_Twf-C_like"/>
    <property type="match status" value="1"/>
</dbReference>
<dbReference type="SMART" id="SM00102">
    <property type="entry name" value="ADF"/>
    <property type="match status" value="2"/>
</dbReference>